<gene>
    <name evidence="2" type="ORF">LCMAC202_03170</name>
</gene>
<dbReference type="EMBL" id="MK500372">
    <property type="protein sequence ID" value="QBK87956.1"/>
    <property type="molecule type" value="Genomic_DNA"/>
</dbReference>
<sequence length="298" mass="31803">MSTRSYVPPFGIKSLGQQPQNSIPIPGLTQHPESAIKIPIIDLHNNSQGQVGDIVLNSTDSLLYYHIGRQWIPLAIMDNATESLVYLENIVIKAPNSGNICLVAGNNAPAVGGNVHISAGQGGFADGEIYLDIGGDRALSIEKTADVTVNAGNLVVKSGNLELKAAGACINCQIARTEVTAVVVQDHQSLSDHEDHEQEQESGSSGPATITIPEATLNGMTGILTVNLELCSGEKISGVVHNELLREDSWVNVTCVGSDDGVPHVWLSNPQNNSVTYHIYCLAGELNRIELHFDVRNT</sequence>
<accession>A0A481YZR6</accession>
<name>A0A481YZR6_9VIRU</name>
<evidence type="ECO:0000256" key="1">
    <source>
        <dbReference type="SAM" id="MobiDB-lite"/>
    </source>
</evidence>
<reference evidence="2" key="1">
    <citation type="journal article" date="2019" name="MBio">
        <title>Virus Genomes from Deep Sea Sediments Expand the Ocean Megavirome and Support Independent Origins of Viral Gigantism.</title>
        <authorList>
            <person name="Backstrom D."/>
            <person name="Yutin N."/>
            <person name="Jorgensen S.L."/>
            <person name="Dharamshi J."/>
            <person name="Homa F."/>
            <person name="Zaremba-Niedwiedzka K."/>
            <person name="Spang A."/>
            <person name="Wolf Y.I."/>
            <person name="Koonin E.V."/>
            <person name="Ettema T.J."/>
        </authorList>
    </citation>
    <scope>NUCLEOTIDE SEQUENCE</scope>
</reference>
<evidence type="ECO:0000313" key="2">
    <source>
        <dbReference type="EMBL" id="QBK87956.1"/>
    </source>
</evidence>
<organism evidence="2">
    <name type="scientific">Marseillevirus LCMAC202</name>
    <dbReference type="NCBI Taxonomy" id="2506606"/>
    <lineage>
        <taxon>Viruses</taxon>
        <taxon>Varidnaviria</taxon>
        <taxon>Bamfordvirae</taxon>
        <taxon>Nucleocytoviricota</taxon>
        <taxon>Megaviricetes</taxon>
        <taxon>Pimascovirales</taxon>
        <taxon>Pimascovirales incertae sedis</taxon>
        <taxon>Marseilleviridae</taxon>
    </lineage>
</organism>
<protein>
    <submittedName>
        <fullName evidence="2">Uncharacterized protein</fullName>
    </submittedName>
</protein>
<feature type="region of interest" description="Disordered" evidence="1">
    <location>
        <begin position="187"/>
        <end position="211"/>
    </location>
</feature>
<proteinExistence type="predicted"/>